<keyword evidence="2" id="KW-1185">Reference proteome</keyword>
<comment type="caution">
    <text evidence="1">The sequence shown here is derived from an EMBL/GenBank/DDBJ whole genome shotgun (WGS) entry which is preliminary data.</text>
</comment>
<evidence type="ECO:0000313" key="1">
    <source>
        <dbReference type="EMBL" id="EEP69356.1"/>
    </source>
</evidence>
<organism evidence="1 2">
    <name type="scientific">Kingella oralis ATCC 51147</name>
    <dbReference type="NCBI Taxonomy" id="629741"/>
    <lineage>
        <taxon>Bacteria</taxon>
        <taxon>Pseudomonadati</taxon>
        <taxon>Pseudomonadota</taxon>
        <taxon>Betaproteobacteria</taxon>
        <taxon>Neisseriales</taxon>
        <taxon>Neisseriaceae</taxon>
        <taxon>Kingella</taxon>
    </lineage>
</organism>
<dbReference type="EMBL" id="ACJW02000002">
    <property type="protein sequence ID" value="EEP69356.1"/>
    <property type="molecule type" value="Genomic_DNA"/>
</dbReference>
<protein>
    <submittedName>
        <fullName evidence="1">Uncharacterized protein</fullName>
    </submittedName>
</protein>
<sequence length="69" mass="7775">MKPAADGASKVRRDGCPVFRFQAAAKRTQKKRCEPTAFTPKHTHQEENNLEISQNNNLRCLYDAAHYGG</sequence>
<dbReference type="Proteomes" id="UP000003009">
    <property type="component" value="Unassembled WGS sequence"/>
</dbReference>
<dbReference type="AlphaFoldDB" id="C4GGK1"/>
<proteinExistence type="predicted"/>
<reference evidence="1" key="1">
    <citation type="submission" date="2009-04" db="EMBL/GenBank/DDBJ databases">
        <authorList>
            <person name="Weinstock G."/>
            <person name="Sodergren E."/>
            <person name="Clifton S."/>
            <person name="Fulton L."/>
            <person name="Fulton B."/>
            <person name="Courtney L."/>
            <person name="Fronick C."/>
            <person name="Harrison M."/>
            <person name="Strong C."/>
            <person name="Farmer C."/>
            <person name="Delahaunty K."/>
            <person name="Markovic C."/>
            <person name="Hall O."/>
            <person name="Minx P."/>
            <person name="Tomlinson C."/>
            <person name="Mitreva M."/>
            <person name="Nelson J."/>
            <person name="Hou S."/>
            <person name="Wollam A."/>
            <person name="Pepin K.H."/>
            <person name="Johnson M."/>
            <person name="Bhonagiri V."/>
            <person name="Nash W.E."/>
            <person name="Warren W."/>
            <person name="Chinwalla A."/>
            <person name="Mardis E.R."/>
            <person name="Wilson R.K."/>
        </authorList>
    </citation>
    <scope>NUCLEOTIDE SEQUENCE [LARGE SCALE GENOMIC DNA]</scope>
    <source>
        <strain evidence="1">ATCC 51147</strain>
    </source>
</reference>
<gene>
    <name evidence="1" type="ORF">GCWU000324_01269</name>
</gene>
<dbReference type="HOGENOM" id="CLU_2770397_0_0_4"/>
<name>C4GGK1_9NEIS</name>
<dbReference type="STRING" id="629741.GCWU000324_01269"/>
<evidence type="ECO:0000313" key="2">
    <source>
        <dbReference type="Proteomes" id="UP000003009"/>
    </source>
</evidence>
<accession>C4GGK1</accession>